<dbReference type="Proteomes" id="UP000305836">
    <property type="component" value="Unassembled WGS sequence"/>
</dbReference>
<reference evidence="4 5" key="1">
    <citation type="submission" date="2019-04" db="EMBL/GenBank/DDBJ databases">
        <title>Kribbella sp. NEAU-THZ 27 nov., a novel actinomycete isolated from soil.</title>
        <authorList>
            <person name="Duan L."/>
        </authorList>
    </citation>
    <scope>NUCLEOTIDE SEQUENCE [LARGE SCALE GENOMIC DNA]</scope>
    <source>
        <strain evidence="5">NEAU-THZ27</strain>
    </source>
</reference>
<gene>
    <name evidence="4" type="ORF">FDA38_30430</name>
</gene>
<keyword evidence="2" id="KW-0472">Membrane</keyword>
<keyword evidence="5" id="KW-1185">Reference proteome</keyword>
<organism evidence="4 5">
    <name type="scientific">Kribbella jiaozuonensis</name>
    <dbReference type="NCBI Taxonomy" id="2575441"/>
    <lineage>
        <taxon>Bacteria</taxon>
        <taxon>Bacillati</taxon>
        <taxon>Actinomycetota</taxon>
        <taxon>Actinomycetes</taxon>
        <taxon>Propionibacteriales</taxon>
        <taxon>Kribbellaceae</taxon>
        <taxon>Kribbella</taxon>
    </lineage>
</organism>
<evidence type="ECO:0000259" key="3">
    <source>
        <dbReference type="Pfam" id="PF01370"/>
    </source>
</evidence>
<evidence type="ECO:0000313" key="4">
    <source>
        <dbReference type="EMBL" id="TKK76671.1"/>
    </source>
</evidence>
<dbReference type="Pfam" id="PF01370">
    <property type="entry name" value="Epimerase"/>
    <property type="match status" value="1"/>
</dbReference>
<dbReference type="EMBL" id="SZPZ01000004">
    <property type="protein sequence ID" value="TKK76671.1"/>
    <property type="molecule type" value="Genomic_DNA"/>
</dbReference>
<dbReference type="SUPFAM" id="SSF51735">
    <property type="entry name" value="NAD(P)-binding Rossmann-fold domains"/>
    <property type="match status" value="1"/>
</dbReference>
<protein>
    <submittedName>
        <fullName evidence="4">NAD-dependent epimerase/dehydratase family protein</fullName>
    </submittedName>
</protein>
<dbReference type="Gene3D" id="3.90.25.10">
    <property type="entry name" value="UDP-galactose 4-epimerase, domain 1"/>
    <property type="match status" value="1"/>
</dbReference>
<feature type="transmembrane region" description="Helical" evidence="2">
    <location>
        <begin position="12"/>
        <end position="31"/>
    </location>
</feature>
<accession>A0A4U3LLS0</accession>
<dbReference type="InterPro" id="IPR036291">
    <property type="entry name" value="NAD(P)-bd_dom_sf"/>
</dbReference>
<dbReference type="InterPro" id="IPR001509">
    <property type="entry name" value="Epimerase_deHydtase"/>
</dbReference>
<feature type="domain" description="NAD-dependent epimerase/dehydratase" evidence="3">
    <location>
        <begin position="13"/>
        <end position="229"/>
    </location>
</feature>
<dbReference type="Gene3D" id="3.40.50.720">
    <property type="entry name" value="NAD(P)-binding Rossmann-like Domain"/>
    <property type="match status" value="1"/>
</dbReference>
<evidence type="ECO:0000256" key="1">
    <source>
        <dbReference type="ARBA" id="ARBA00007637"/>
    </source>
</evidence>
<dbReference type="AlphaFoldDB" id="A0A4U3LLS0"/>
<keyword evidence="2" id="KW-0812">Transmembrane</keyword>
<dbReference type="OrthoDB" id="9801785at2"/>
<proteinExistence type="inferred from homology"/>
<dbReference type="PANTHER" id="PTHR43000">
    <property type="entry name" value="DTDP-D-GLUCOSE 4,6-DEHYDRATASE-RELATED"/>
    <property type="match status" value="1"/>
</dbReference>
<evidence type="ECO:0000313" key="5">
    <source>
        <dbReference type="Proteomes" id="UP000305836"/>
    </source>
</evidence>
<keyword evidence="2" id="KW-1133">Transmembrane helix</keyword>
<sequence length="322" mass="34615">MRSEKEPASLSAILVHGAAGFVGSSLIPMLVANTTAPLILTDKRPVDTSDIEAFRERIETSQTDSLANLPDREVDVAIVLAGETNVDEALADPRRAFETNIAIAVDAAEWLRRNPRSRLVYMSSDEVLGESFAPLGESEPARPTQPYAASKACAETILGCYRDTYGLDLVIMRSCNLVGGRQRAQKLIPVAVSSLLGGDPVPVFGSGEQVREWMAVEDLCAALMLAVHRELPVGVYQATSGVQLSVLQVIDLIASVLGLPPKLTYVADRIVEDRSYAMDSSTLQGFGWKPESRVAAAIETAAMALSDAFRYGERLAPNTGTH</sequence>
<comment type="caution">
    <text evidence="4">The sequence shown here is derived from an EMBL/GenBank/DDBJ whole genome shotgun (WGS) entry which is preliminary data.</text>
</comment>
<name>A0A4U3LLS0_9ACTN</name>
<evidence type="ECO:0000256" key="2">
    <source>
        <dbReference type="SAM" id="Phobius"/>
    </source>
</evidence>
<comment type="similarity">
    <text evidence="1">Belongs to the NAD(P)-dependent epimerase/dehydratase family.</text>
</comment>